<evidence type="ECO:0000313" key="2">
    <source>
        <dbReference type="EMBL" id="MBM0104331.1"/>
    </source>
</evidence>
<keyword evidence="1" id="KW-0812">Transmembrane</keyword>
<accession>A0ABS1WTN1</accession>
<keyword evidence="3" id="KW-1185">Reference proteome</keyword>
<keyword evidence="1" id="KW-0472">Membrane</keyword>
<reference evidence="2 3" key="1">
    <citation type="journal article" date="2021" name="Int. J. Syst. Evol. Microbiol.">
        <title>Steroidobacter gossypii sp. nov., isolated from soil of cotton cropping field.</title>
        <authorList>
            <person name="Huang R."/>
            <person name="Yang S."/>
            <person name="Zhen C."/>
            <person name="Liu W."/>
        </authorList>
    </citation>
    <scope>NUCLEOTIDE SEQUENCE [LARGE SCALE GENOMIC DNA]</scope>
    <source>
        <strain evidence="2 3">S1-65</strain>
    </source>
</reference>
<feature type="transmembrane region" description="Helical" evidence="1">
    <location>
        <begin position="61"/>
        <end position="88"/>
    </location>
</feature>
<feature type="transmembrane region" description="Helical" evidence="1">
    <location>
        <begin position="94"/>
        <end position="114"/>
    </location>
</feature>
<sequence length="143" mass="15704">MAVQTHDPRVEPRGSHEAPRPVAGLFQSLNQFVATLVAIVHTRLELLTTELQEEVRQVGGILLWAFIAAFAAMMGLFLAALAVIFVFWDTHRLAASLAMIGLFVAVAVVSGLILRHKLSTKPPLLDDTLAELAKDRDQLRARL</sequence>
<name>A0ABS1WTN1_9GAMM</name>
<evidence type="ECO:0000313" key="3">
    <source>
        <dbReference type="Proteomes" id="UP000661077"/>
    </source>
</evidence>
<organism evidence="2 3">
    <name type="scientific">Steroidobacter gossypii</name>
    <dbReference type="NCBI Taxonomy" id="2805490"/>
    <lineage>
        <taxon>Bacteria</taxon>
        <taxon>Pseudomonadati</taxon>
        <taxon>Pseudomonadota</taxon>
        <taxon>Gammaproteobacteria</taxon>
        <taxon>Steroidobacterales</taxon>
        <taxon>Steroidobacteraceae</taxon>
        <taxon>Steroidobacter</taxon>
    </lineage>
</organism>
<dbReference type="EMBL" id="JAEVLS010000001">
    <property type="protein sequence ID" value="MBM0104331.1"/>
    <property type="molecule type" value="Genomic_DNA"/>
</dbReference>
<dbReference type="Proteomes" id="UP000661077">
    <property type="component" value="Unassembled WGS sequence"/>
</dbReference>
<dbReference type="InterPro" id="IPR009937">
    <property type="entry name" value="Phage_holin_3_6"/>
</dbReference>
<protein>
    <submittedName>
        <fullName evidence="2">Phage holin family protein</fullName>
    </submittedName>
</protein>
<comment type="caution">
    <text evidence="2">The sequence shown here is derived from an EMBL/GenBank/DDBJ whole genome shotgun (WGS) entry which is preliminary data.</text>
</comment>
<evidence type="ECO:0000256" key="1">
    <source>
        <dbReference type="SAM" id="Phobius"/>
    </source>
</evidence>
<gene>
    <name evidence="2" type="ORF">JM946_06215</name>
</gene>
<keyword evidence="1" id="KW-1133">Transmembrane helix</keyword>
<proteinExistence type="predicted"/>
<dbReference type="Pfam" id="PF07332">
    <property type="entry name" value="Phage_holin_3_6"/>
    <property type="match status" value="1"/>
</dbReference>